<organism evidence="1 2">
    <name type="scientific">Winogradskyella pacifica</name>
    <dbReference type="NCBI Taxonomy" id="664642"/>
    <lineage>
        <taxon>Bacteria</taxon>
        <taxon>Pseudomonadati</taxon>
        <taxon>Bacteroidota</taxon>
        <taxon>Flavobacteriia</taxon>
        <taxon>Flavobacteriales</taxon>
        <taxon>Flavobacteriaceae</taxon>
        <taxon>Winogradskyella</taxon>
    </lineage>
</organism>
<reference evidence="1 2" key="1">
    <citation type="submission" date="2018-07" db="EMBL/GenBank/DDBJ databases">
        <title>Genomic Encyclopedia of Type Strains, Phase III (KMG-III): the genomes of soil and plant-associated and newly described type strains.</title>
        <authorList>
            <person name="Whitman W."/>
        </authorList>
    </citation>
    <scope>NUCLEOTIDE SEQUENCE [LARGE SCALE GENOMIC DNA]</scope>
    <source>
        <strain evidence="1 2">CECT 7948</strain>
    </source>
</reference>
<comment type="caution">
    <text evidence="1">The sequence shown here is derived from an EMBL/GenBank/DDBJ whole genome shotgun (WGS) entry which is preliminary data.</text>
</comment>
<dbReference type="EMBL" id="QREI01000006">
    <property type="protein sequence ID" value="REE08660.1"/>
    <property type="molecule type" value="Genomic_DNA"/>
</dbReference>
<proteinExistence type="predicted"/>
<keyword evidence="2" id="KW-1185">Reference proteome</keyword>
<accession>A0A3D9LPN9</accession>
<protein>
    <recommendedName>
        <fullName evidence="3">Lipoprotein</fullName>
    </recommendedName>
</protein>
<dbReference type="Proteomes" id="UP000256919">
    <property type="component" value="Unassembled WGS sequence"/>
</dbReference>
<evidence type="ECO:0000313" key="2">
    <source>
        <dbReference type="Proteomes" id="UP000256919"/>
    </source>
</evidence>
<sequence length="162" mass="18518">MKISKTIRITYLLTLLIALLSCASKQHIVTEEEPIITQPKLLFLNFEITKLNDIKSVSLINQIKTDGKLKGHTSEDTKGDIGDLEYLILDKDLNQLEKHYIKNPLKKVIEFVNDSGNFEKKMLDLDRSEFSLKLQLKPKAEYIAINEITSEGITKLNTTKIE</sequence>
<gene>
    <name evidence="1" type="ORF">DFQ09_106127</name>
</gene>
<dbReference type="RefSeq" id="WP_115811110.1">
    <property type="nucleotide sequence ID" value="NZ_QREI01000006.1"/>
</dbReference>
<name>A0A3D9LPN9_9FLAO</name>
<evidence type="ECO:0008006" key="3">
    <source>
        <dbReference type="Google" id="ProtNLM"/>
    </source>
</evidence>
<dbReference type="AlphaFoldDB" id="A0A3D9LPN9"/>
<dbReference type="OrthoDB" id="1440356at2"/>
<evidence type="ECO:0000313" key="1">
    <source>
        <dbReference type="EMBL" id="REE08660.1"/>
    </source>
</evidence>
<dbReference type="PROSITE" id="PS51257">
    <property type="entry name" value="PROKAR_LIPOPROTEIN"/>
    <property type="match status" value="1"/>
</dbReference>